<dbReference type="PANTHER" id="PTHR47347">
    <property type="entry name" value="GOLGIN CANDIDATE 5"/>
    <property type="match status" value="1"/>
</dbReference>
<gene>
    <name evidence="2" type="ORF">CTI12_AA363010</name>
</gene>
<protein>
    <submittedName>
        <fullName evidence="2">Coiled-coil vesicle tethering protein</fullName>
    </submittedName>
</protein>
<keyword evidence="3" id="KW-1185">Reference proteome</keyword>
<organism evidence="2 3">
    <name type="scientific">Artemisia annua</name>
    <name type="common">Sweet wormwood</name>
    <dbReference type="NCBI Taxonomy" id="35608"/>
    <lineage>
        <taxon>Eukaryota</taxon>
        <taxon>Viridiplantae</taxon>
        <taxon>Streptophyta</taxon>
        <taxon>Embryophyta</taxon>
        <taxon>Tracheophyta</taxon>
        <taxon>Spermatophyta</taxon>
        <taxon>Magnoliopsida</taxon>
        <taxon>eudicotyledons</taxon>
        <taxon>Gunneridae</taxon>
        <taxon>Pentapetalae</taxon>
        <taxon>asterids</taxon>
        <taxon>campanulids</taxon>
        <taxon>Asterales</taxon>
        <taxon>Asteraceae</taxon>
        <taxon>Asteroideae</taxon>
        <taxon>Anthemideae</taxon>
        <taxon>Artemisiinae</taxon>
        <taxon>Artemisia</taxon>
    </lineage>
</organism>
<dbReference type="OrthoDB" id="1715601at2759"/>
<dbReference type="STRING" id="35608.A0A2U1MMS6"/>
<dbReference type="EMBL" id="PKPP01004847">
    <property type="protein sequence ID" value="PWA62532.1"/>
    <property type="molecule type" value="Genomic_DNA"/>
</dbReference>
<dbReference type="Proteomes" id="UP000245207">
    <property type="component" value="Unassembled WGS sequence"/>
</dbReference>
<comment type="caution">
    <text evidence="2">The sequence shown here is derived from an EMBL/GenBank/DDBJ whole genome shotgun (WGS) entry which is preliminary data.</text>
</comment>
<accession>A0A2U1MMS6</accession>
<reference evidence="2 3" key="1">
    <citation type="journal article" date="2018" name="Mol. Plant">
        <title>The genome of Artemisia annua provides insight into the evolution of Asteraceae family and artemisinin biosynthesis.</title>
        <authorList>
            <person name="Shen Q."/>
            <person name="Zhang L."/>
            <person name="Liao Z."/>
            <person name="Wang S."/>
            <person name="Yan T."/>
            <person name="Shi P."/>
            <person name="Liu M."/>
            <person name="Fu X."/>
            <person name="Pan Q."/>
            <person name="Wang Y."/>
            <person name="Lv Z."/>
            <person name="Lu X."/>
            <person name="Zhang F."/>
            <person name="Jiang W."/>
            <person name="Ma Y."/>
            <person name="Chen M."/>
            <person name="Hao X."/>
            <person name="Li L."/>
            <person name="Tang Y."/>
            <person name="Lv G."/>
            <person name="Zhou Y."/>
            <person name="Sun X."/>
            <person name="Brodelius P.E."/>
            <person name="Rose J.K.C."/>
            <person name="Tang K."/>
        </authorList>
    </citation>
    <scope>NUCLEOTIDE SEQUENCE [LARGE SCALE GENOMIC DNA]</scope>
    <source>
        <strain evidence="3">cv. Huhao1</strain>
        <tissue evidence="2">Leaf</tissue>
    </source>
</reference>
<evidence type="ECO:0000256" key="1">
    <source>
        <dbReference type="SAM" id="Coils"/>
    </source>
</evidence>
<sequence length="268" mass="31230">MEEKWPLICTHNSQGLRFLSEVAGKPSLSLNQPVKSSDKRSTLTHVFIPAFWNIFSCSTSFNSTNYKYSGSTQYGRKLSSWTSRKLRLFFRSETEEEKKGMINKLQIEENKVESLKRDKAASEKLLQEITDKKDVELSIQKEHYMNTLSAAKEAKARADSRANDEARTELESHLKVVEERETFIVGDLLRIIVDQAVGMLIFFISSHEVNSPMWIPEGVPVTDHDESTSLERHISLLHRIWKFRQCHLKECRLYIRKVHRFDETVFYL</sequence>
<name>A0A2U1MMS6_ARTAN</name>
<feature type="coiled-coil region" evidence="1">
    <location>
        <begin position="91"/>
        <end position="132"/>
    </location>
</feature>
<keyword evidence="1" id="KW-0175">Coiled coil</keyword>
<evidence type="ECO:0000313" key="3">
    <source>
        <dbReference type="Proteomes" id="UP000245207"/>
    </source>
</evidence>
<dbReference type="AlphaFoldDB" id="A0A2U1MMS6"/>
<dbReference type="PANTHER" id="PTHR47347:SF2">
    <property type="entry name" value="GOLGIN CANDIDATE 5"/>
    <property type="match status" value="1"/>
</dbReference>
<proteinExistence type="predicted"/>
<evidence type="ECO:0000313" key="2">
    <source>
        <dbReference type="EMBL" id="PWA62532.1"/>
    </source>
</evidence>